<organism evidence="1 2">
    <name type="scientific">Kingdonia uniflora</name>
    <dbReference type="NCBI Taxonomy" id="39325"/>
    <lineage>
        <taxon>Eukaryota</taxon>
        <taxon>Viridiplantae</taxon>
        <taxon>Streptophyta</taxon>
        <taxon>Embryophyta</taxon>
        <taxon>Tracheophyta</taxon>
        <taxon>Spermatophyta</taxon>
        <taxon>Magnoliopsida</taxon>
        <taxon>Ranunculales</taxon>
        <taxon>Circaeasteraceae</taxon>
        <taxon>Kingdonia</taxon>
    </lineage>
</organism>
<gene>
    <name evidence="1" type="ORF">GIB67_028065</name>
</gene>
<reference evidence="1 2" key="1">
    <citation type="journal article" date="2020" name="IScience">
        <title>Genome Sequencing of the Endangered Kingdonia uniflora (Circaeasteraceae, Ranunculales) Reveals Potential Mechanisms of Evolutionary Specialization.</title>
        <authorList>
            <person name="Sun Y."/>
            <person name="Deng T."/>
            <person name="Zhang A."/>
            <person name="Moore M.J."/>
            <person name="Landis J.B."/>
            <person name="Lin N."/>
            <person name="Zhang H."/>
            <person name="Zhang X."/>
            <person name="Huang J."/>
            <person name="Zhang X."/>
            <person name="Sun H."/>
            <person name="Wang H."/>
        </authorList>
    </citation>
    <scope>NUCLEOTIDE SEQUENCE [LARGE SCALE GENOMIC DNA]</scope>
    <source>
        <strain evidence="1">TB1705</strain>
        <tissue evidence="1">Leaf</tissue>
    </source>
</reference>
<keyword evidence="2" id="KW-1185">Reference proteome</keyword>
<protein>
    <submittedName>
        <fullName evidence="1">Uncharacterized protein</fullName>
    </submittedName>
</protein>
<dbReference type="AlphaFoldDB" id="A0A7J7L171"/>
<dbReference type="EMBL" id="JACGCM010002722">
    <property type="protein sequence ID" value="KAF6136375.1"/>
    <property type="molecule type" value="Genomic_DNA"/>
</dbReference>
<evidence type="ECO:0000313" key="2">
    <source>
        <dbReference type="Proteomes" id="UP000541444"/>
    </source>
</evidence>
<dbReference type="Proteomes" id="UP000541444">
    <property type="component" value="Unassembled WGS sequence"/>
</dbReference>
<name>A0A7J7L171_9MAGN</name>
<proteinExistence type="predicted"/>
<dbReference type="OrthoDB" id="524898at2759"/>
<comment type="caution">
    <text evidence="1">The sequence shown here is derived from an EMBL/GenBank/DDBJ whole genome shotgun (WGS) entry which is preliminary data.</text>
</comment>
<evidence type="ECO:0000313" key="1">
    <source>
        <dbReference type="EMBL" id="KAF6136375.1"/>
    </source>
</evidence>
<accession>A0A7J7L171</accession>
<sequence>MERVEITSGTLEGKIRAMVIGGNGELAGLIKSNNNREPLWPIVDGSLGLSEEESLNYSRKFFNFGSCLFPWL</sequence>